<feature type="compositionally biased region" description="Polar residues" evidence="1">
    <location>
        <begin position="1212"/>
        <end position="1222"/>
    </location>
</feature>
<evidence type="ECO:0000313" key="2">
    <source>
        <dbReference type="Ensembl" id="ENSOCUP00000005698.3"/>
    </source>
</evidence>
<feature type="compositionally biased region" description="Polar residues" evidence="1">
    <location>
        <begin position="1155"/>
        <end position="1164"/>
    </location>
</feature>
<dbReference type="Pfam" id="PF15395">
    <property type="entry name" value="DUF4617"/>
    <property type="match status" value="2"/>
</dbReference>
<feature type="region of interest" description="Disordered" evidence="1">
    <location>
        <begin position="166"/>
        <end position="185"/>
    </location>
</feature>
<dbReference type="HOGENOM" id="CLU_002739_0_0_1"/>
<organism evidence="2 3">
    <name type="scientific">Oryctolagus cuniculus</name>
    <name type="common">Rabbit</name>
    <dbReference type="NCBI Taxonomy" id="9986"/>
    <lineage>
        <taxon>Eukaryota</taxon>
        <taxon>Metazoa</taxon>
        <taxon>Chordata</taxon>
        <taxon>Craniata</taxon>
        <taxon>Vertebrata</taxon>
        <taxon>Euteleostomi</taxon>
        <taxon>Mammalia</taxon>
        <taxon>Eutheria</taxon>
        <taxon>Euarchontoglires</taxon>
        <taxon>Glires</taxon>
        <taxon>Lagomorpha</taxon>
        <taxon>Leporidae</taxon>
        <taxon>Oryctolagus</taxon>
    </lineage>
</organism>
<sequence length="1882" mass="204770">MNWNAKPESAPLPPPYSKSQPFLQQSLISQLLNPSQSSVGYPGNQETCMYPSNSSSVSQPPPSIRNYKTPRQVPIPDAYNRTVVTSQTSVERMTFANVRGLKQPSHNLPVSSGVTQNVWVTSPVRVSVPSHSGASASHHSGLGAGASSVHVLQSQHVTSDAYSMRLQGVPSNSGRGPAGFQGNQGLNQCLSEQQVDWSQQYGSNNSTYPSYRPLPRQHNYSPHNFLQDPPVQKQNLEPPVLLQIVPSPSLQVKNLPNPSLTSQPKQTATTPSYHCAAQTERRLPPLLPRPPPPPAQPPLPPSYPCRYASQPSPSTQPVNRLLSVEVPQSQETYPPGMQKDAYRGFQQQWQNTSENVTTGGKFCGLKLNTTVKQPFIEPVRPSAPSVQALGQNNQEKRTDSCNSAPDPVLDTYITKEKLVRDIKTLVEIKRKFSELARKIKINKDLLMAAGCSKITNTGYSEPGKKSELHLKETAKIQPSPQPSLVAPEGSGGHPAAVGPAEDTRRTHCRVNPAIQEINCKELDQVNSVCVQELPVPDQVHDLKVLTLKTPGADVTQAAPSNTQLPSENFVAVEQNTPAVSETISVPQTVPYGAYVHQNKLHLNLLAQNEETQSKLLKIAPQMIQDSKADSSEVNPNTQITDNQLTLKTGAVPGISNVNVEALGNSLCLERQSSSEGILGQSQCSVELLATCLSLWKKQPPEAVEDEQSGTNRKAVGISKPVEVCVRGSVAGNSQNRVNSQESVLSALLQNHESTSINVTKGTELQIAVVTPLILSDVKTLSQVKEVTPDTSPDVMYPVIKEGSVCSLQSRMAENPRLPAALKVDAVGPAASTATSTKIFPLMEKEKHNKGAPGSVEGTPATDKGGAEPEPGVRCPPSAHETSFEWSKSSAVSDMLQIDSICSLVEGDTSYNSQIAKIFNCSPLRKVEPQEICVPSQEVTSSSQQKEQLDHAAEDDGFGFQKDKLVQGADVSPEEVRPPEPLRPPELPSSEFLEARGGVAKTSSLERASQTESTAMPQDACPRETDVVGRFSAQGPPSHELDDDKTPVWYLQDQLSELLREFPYGIEAVSTRECCVHKQMTPGISDRTCDKTTEDGDSKDSADRIQITVLSSEQMKELFPEQDEEPPDDVVRVTETEQEKPVIEAGNPSDLETPAKGQSSDSVTLDSEKDSVHCCAWGWLSMVYEGVPQCRCNSIKNSVPVEEKGRDGGPPLETTSCKQSEGASATDGPVTVLADLPSDPNVTLTRGEEKGDLPETQGSTTKDLASMKQSTPEWTAKEDIDEFSPKCDRDDTKDRSQSNQNDSTKGRSQSKQKNLPSTEQEPSGQFSPGCENSSTKGASQSKQGSSLRAEGESSGQGSSKCGSNKLKDRSQTKEKGSLKTELSARCDSSNTKGASHSKQSSTSLRTEQDPAGHGSSKCDKKPDPLPSHKKKRKLKFHEVTFHSTNKMTAFCEKASQGNLHKKTQTPGSVKAVTGFVTHKDQCSRGGSGMQSVSPEKTKFKFKAGGSRLKYLEKRKLDVGHVLDNEVKKKKCDGQEQDRHVGSAPSPGDTTSSPHERTSVQEKTAAPTATSSDLKHGSSKFKRVITAKEYLQRQKLKEAVGSKAPKETGEKVVPSESEHTTPSRPQPLAGRCGKSSERHSSGGLTFKESSSTSASRIKNLKSPHSEESKTHSISKSSKGKADGKQPDKMSVDKTKPDKELTHVNSDVEFSPVPPQAKDQRKSYLNRVAFKCTERESICLSKLENSPRRLSDKEQRQDDKPAVKETTEKLSMLEFKLCPDVLLKNTKPGEERKDQKPHVKEQAPVQVSGIKSTKEDWLKCVTTKKRMQEASQEIDVNPRLCKRSISALGFETLQNPAKDSKAMFQTYKQMYLEKRSRSLGSSPVT</sequence>
<feature type="region of interest" description="Disordered" evidence="1">
    <location>
        <begin position="1526"/>
        <end position="1579"/>
    </location>
</feature>
<dbReference type="Ensembl" id="ENSOCUT00000006594.4">
    <property type="protein sequence ID" value="ENSOCUP00000005698.3"/>
    <property type="gene ID" value="ENSOCUG00000006589.4"/>
</dbReference>
<feature type="region of interest" description="Disordered" evidence="1">
    <location>
        <begin position="968"/>
        <end position="1021"/>
    </location>
</feature>
<dbReference type="eggNOG" id="ENOG502S9FU">
    <property type="taxonomic scope" value="Eukaryota"/>
</dbReference>
<feature type="compositionally biased region" description="Pro residues" evidence="1">
    <location>
        <begin position="285"/>
        <end position="303"/>
    </location>
</feature>
<dbReference type="CTD" id="55196"/>
<dbReference type="EMBL" id="AAGW02045147">
    <property type="status" value="NOT_ANNOTATED_CDS"/>
    <property type="molecule type" value="Genomic_DNA"/>
</dbReference>
<reference evidence="2 3" key="1">
    <citation type="journal article" date="2011" name="Nature">
        <title>A high-resolution map of human evolutionary constraint using 29 mammals.</title>
        <authorList>
            <person name="Lindblad-Toh K."/>
            <person name="Garber M."/>
            <person name="Zuk O."/>
            <person name="Lin M.F."/>
            <person name="Parker B.J."/>
            <person name="Washietl S."/>
            <person name="Kheradpour P."/>
            <person name="Ernst J."/>
            <person name="Jordan G."/>
            <person name="Mauceli E."/>
            <person name="Ward L.D."/>
            <person name="Lowe C.B."/>
            <person name="Holloway A.K."/>
            <person name="Clamp M."/>
            <person name="Gnerre S."/>
            <person name="Alfoldi J."/>
            <person name="Beal K."/>
            <person name="Chang J."/>
            <person name="Clawson H."/>
            <person name="Cuff J."/>
            <person name="Di Palma F."/>
            <person name="Fitzgerald S."/>
            <person name="Flicek P."/>
            <person name="Guttman M."/>
            <person name="Hubisz M.J."/>
            <person name="Jaffe D.B."/>
            <person name="Jungreis I."/>
            <person name="Kent W.J."/>
            <person name="Kostka D."/>
            <person name="Lara M."/>
            <person name="Martins A.L."/>
            <person name="Massingham T."/>
            <person name="Moltke I."/>
            <person name="Raney B.J."/>
            <person name="Rasmussen M.D."/>
            <person name="Robinson J."/>
            <person name="Stark A."/>
            <person name="Vilella A.J."/>
            <person name="Wen J."/>
            <person name="Xie X."/>
            <person name="Zody M.C."/>
            <person name="Baldwin J."/>
            <person name="Bloom T."/>
            <person name="Chin C.W."/>
            <person name="Heiman D."/>
            <person name="Nicol R."/>
            <person name="Nusbaum C."/>
            <person name="Young S."/>
            <person name="Wilkinson J."/>
            <person name="Worley K.C."/>
            <person name="Kovar C.L."/>
            <person name="Muzny D.M."/>
            <person name="Gibbs R.A."/>
            <person name="Cree A."/>
            <person name="Dihn H.H."/>
            <person name="Fowler G."/>
            <person name="Jhangiani S."/>
            <person name="Joshi V."/>
            <person name="Lee S."/>
            <person name="Lewis L.R."/>
            <person name="Nazareth L.V."/>
            <person name="Okwuonu G."/>
            <person name="Santibanez J."/>
            <person name="Warren W.C."/>
            <person name="Mardis E.R."/>
            <person name="Weinstock G.M."/>
            <person name="Wilson R.K."/>
            <person name="Delehaunty K."/>
            <person name="Dooling D."/>
            <person name="Fronik C."/>
            <person name="Fulton L."/>
            <person name="Fulton B."/>
            <person name="Graves T."/>
            <person name="Minx P."/>
            <person name="Sodergren E."/>
            <person name="Birney E."/>
            <person name="Margulies E.H."/>
            <person name="Herrero J."/>
            <person name="Green E.D."/>
            <person name="Haussler D."/>
            <person name="Siepel A."/>
            <person name="Goldman N."/>
            <person name="Pollard K.S."/>
            <person name="Pedersen J.S."/>
            <person name="Lander E.S."/>
            <person name="Kellis M."/>
        </authorList>
    </citation>
    <scope>NUCLEOTIDE SEQUENCE [LARGE SCALE GENOMIC DNA]</scope>
    <source>
        <strain evidence="2 3">Thorbecke inbred</strain>
    </source>
</reference>
<feature type="compositionally biased region" description="Polar residues" evidence="1">
    <location>
        <begin position="200"/>
        <end position="209"/>
    </location>
</feature>
<feature type="region of interest" description="Disordered" evidence="1">
    <location>
        <begin position="1783"/>
        <end position="1805"/>
    </location>
</feature>
<feature type="region of interest" description="Disordered" evidence="1">
    <location>
        <begin position="1592"/>
        <end position="1719"/>
    </location>
</feature>
<feature type="compositionally biased region" description="Basic and acidic residues" evidence="1">
    <location>
        <begin position="1405"/>
        <end position="1422"/>
    </location>
</feature>
<feature type="compositionally biased region" description="Polar residues" evidence="1">
    <location>
        <begin position="1255"/>
        <end position="1272"/>
    </location>
</feature>
<feature type="compositionally biased region" description="Basic and acidic residues" evidence="1">
    <location>
        <begin position="1677"/>
        <end position="1699"/>
    </location>
</feature>
<feature type="compositionally biased region" description="Basic and acidic residues" evidence="1">
    <location>
        <begin position="1784"/>
        <end position="1798"/>
    </location>
</feature>
<dbReference type="GO" id="GO:1990226">
    <property type="term" value="F:histone methyltransferase binding"/>
    <property type="evidence" value="ECO:0007669"/>
    <property type="project" value="TreeGrafter"/>
</dbReference>
<dbReference type="PaxDb" id="9986-ENSOCUP00000005698"/>
<feature type="region of interest" description="Disordered" evidence="1">
    <location>
        <begin position="252"/>
        <end position="317"/>
    </location>
</feature>
<feature type="compositionally biased region" description="Basic and acidic residues" evidence="1">
    <location>
        <begin position="1592"/>
        <end position="1608"/>
    </location>
</feature>
<dbReference type="InParanoid" id="G1SRB0"/>
<feature type="compositionally biased region" description="Polar residues" evidence="1">
    <location>
        <begin position="1352"/>
        <end position="1361"/>
    </location>
</feature>
<name>G1SRB0_RABIT</name>
<feature type="compositionally biased region" description="Polar residues" evidence="1">
    <location>
        <begin position="1000"/>
        <end position="1015"/>
    </location>
</feature>
<dbReference type="GeneID" id="100348738"/>
<dbReference type="OrthoDB" id="9909281at2759"/>
<feature type="compositionally biased region" description="Polar residues" evidence="1">
    <location>
        <begin position="1296"/>
        <end position="1345"/>
    </location>
</feature>
<accession>G1SRB0</accession>
<feature type="region of interest" description="Disordered" evidence="1">
    <location>
        <begin position="845"/>
        <end position="880"/>
    </location>
</feature>
<feature type="compositionally biased region" description="Basic and acidic residues" evidence="1">
    <location>
        <begin position="1526"/>
        <end position="1539"/>
    </location>
</feature>
<dbReference type="PANTHER" id="PTHR21604">
    <property type="entry name" value="RETROELEMENT SILENCING FACTOR 1"/>
    <property type="match status" value="1"/>
</dbReference>
<feature type="compositionally biased region" description="Basic and acidic residues" evidence="1">
    <location>
        <begin position="1742"/>
        <end position="1763"/>
    </location>
</feature>
<dbReference type="InterPro" id="IPR027866">
    <property type="entry name" value="RESF1"/>
</dbReference>
<dbReference type="Bgee" id="ENSOCUG00000006589">
    <property type="expression patterns" value="Expressed in blood and 15 other cell types or tissues"/>
</dbReference>
<feature type="region of interest" description="Disordered" evidence="1">
    <location>
        <begin position="33"/>
        <end position="62"/>
    </location>
</feature>
<protein>
    <submittedName>
        <fullName evidence="2">Retroelement silencing factor 1</fullName>
    </submittedName>
</protein>
<dbReference type="GO" id="GO:0005634">
    <property type="term" value="C:nucleus"/>
    <property type="evidence" value="ECO:0007669"/>
    <property type="project" value="TreeGrafter"/>
</dbReference>
<feature type="region of interest" description="Disordered" evidence="1">
    <location>
        <begin position="477"/>
        <end position="503"/>
    </location>
</feature>
<evidence type="ECO:0000256" key="1">
    <source>
        <dbReference type="SAM" id="MobiDB-lite"/>
    </source>
</evidence>
<feature type="compositionally biased region" description="Polar residues" evidence="1">
    <location>
        <begin position="252"/>
        <end position="272"/>
    </location>
</feature>
<feature type="region of interest" description="Disordered" evidence="1">
    <location>
        <begin position="1135"/>
        <end position="1166"/>
    </location>
</feature>
<keyword evidence="3" id="KW-1185">Reference proteome</keyword>
<feature type="region of interest" description="Disordered" evidence="1">
    <location>
        <begin position="1"/>
        <end position="20"/>
    </location>
</feature>
<feature type="compositionally biased region" description="Polar residues" evidence="1">
    <location>
        <begin position="1645"/>
        <end position="1654"/>
    </location>
</feature>
<feature type="compositionally biased region" description="Basic and acidic residues" evidence="1">
    <location>
        <begin position="1364"/>
        <end position="1383"/>
    </location>
</feature>
<feature type="region of interest" description="Disordered" evidence="1">
    <location>
        <begin position="200"/>
        <end position="228"/>
    </location>
</feature>
<feature type="compositionally biased region" description="Basic and acidic residues" evidence="1">
    <location>
        <begin position="1274"/>
        <end position="1295"/>
    </location>
</feature>
<evidence type="ECO:0000313" key="3">
    <source>
        <dbReference type="Proteomes" id="UP000001811"/>
    </source>
</evidence>
<dbReference type="FunCoup" id="G1SRB0">
    <property type="interactions" value="670"/>
</dbReference>
<feature type="region of interest" description="Disordered" evidence="1">
    <location>
        <begin position="1199"/>
        <end position="1432"/>
    </location>
</feature>
<dbReference type="GeneTree" id="ENSGT00390000018491"/>
<gene>
    <name evidence="2" type="primary">RESF1</name>
</gene>
<feature type="region of interest" description="Disordered" evidence="1">
    <location>
        <begin position="1740"/>
        <end position="1763"/>
    </location>
</feature>
<dbReference type="Proteomes" id="UP000001811">
    <property type="component" value="Chromosome 8"/>
</dbReference>
<feature type="compositionally biased region" description="Polar residues" evidence="1">
    <location>
        <begin position="33"/>
        <end position="47"/>
    </location>
</feature>
<reference evidence="2" key="2">
    <citation type="submission" date="2025-08" db="UniProtKB">
        <authorList>
            <consortium name="Ensembl"/>
        </authorList>
    </citation>
    <scope>IDENTIFICATION</scope>
    <source>
        <strain evidence="2">Thorbecke</strain>
    </source>
</reference>
<dbReference type="PANTHER" id="PTHR21604:SF0">
    <property type="entry name" value="RETROELEMENT SILENCING FACTOR 1"/>
    <property type="match status" value="1"/>
</dbReference>
<dbReference type="STRING" id="9986.ENSOCUP00000005698"/>
<reference evidence="2" key="3">
    <citation type="submission" date="2025-09" db="UniProtKB">
        <authorList>
            <consortium name="Ensembl"/>
        </authorList>
    </citation>
    <scope>IDENTIFICATION</scope>
    <source>
        <strain evidence="2">Thorbecke</strain>
    </source>
</reference>
<dbReference type="EMBL" id="AAGW02045146">
    <property type="status" value="NOT_ANNOTATED_CDS"/>
    <property type="molecule type" value="Genomic_DNA"/>
</dbReference>
<proteinExistence type="predicted"/>
<feature type="compositionally biased region" description="Polar residues" evidence="1">
    <location>
        <begin position="1385"/>
        <end position="1404"/>
    </location>
</feature>
<dbReference type="KEGG" id="ocu:100348738"/>